<sequence length="102" mass="11225">MPDDAPHSLSEADPKNLIRESFAIDGISAAQCRSIFLDWALSLPDNLDQIQSIRCLLDHYAPAATLNDQRHPMIAVLVEAVQAGQHQPRRRGGRAARVSQAE</sequence>
<gene>
    <name evidence="1" type="ORF">PAF17_03655</name>
</gene>
<dbReference type="EMBL" id="JAQBIE010000003">
    <property type="protein sequence ID" value="MDB6176597.1"/>
    <property type="molecule type" value="Genomic_DNA"/>
</dbReference>
<name>A0ABT4ZBS6_9RHOB</name>
<evidence type="ECO:0000313" key="1">
    <source>
        <dbReference type="EMBL" id="MDB6176597.1"/>
    </source>
</evidence>
<evidence type="ECO:0008006" key="3">
    <source>
        <dbReference type="Google" id="ProtNLM"/>
    </source>
</evidence>
<organism evidence="1 2">
    <name type="scientific">Paracoccus onchidii</name>
    <dbReference type="NCBI Taxonomy" id="3017813"/>
    <lineage>
        <taxon>Bacteria</taxon>
        <taxon>Pseudomonadati</taxon>
        <taxon>Pseudomonadota</taxon>
        <taxon>Alphaproteobacteria</taxon>
        <taxon>Rhodobacterales</taxon>
        <taxon>Paracoccaceae</taxon>
        <taxon>Paracoccus</taxon>
    </lineage>
</organism>
<protein>
    <recommendedName>
        <fullName evidence="3">DUF982 domain-containing protein</fullName>
    </recommendedName>
</protein>
<accession>A0ABT4ZBS6</accession>
<keyword evidence="2" id="KW-1185">Reference proteome</keyword>
<comment type="caution">
    <text evidence="1">The sequence shown here is derived from an EMBL/GenBank/DDBJ whole genome shotgun (WGS) entry which is preliminary data.</text>
</comment>
<proteinExistence type="predicted"/>
<dbReference type="Proteomes" id="UP001165641">
    <property type="component" value="Unassembled WGS sequence"/>
</dbReference>
<dbReference type="RefSeq" id="WP_271887716.1">
    <property type="nucleotide sequence ID" value="NZ_JAQBIE010000003.1"/>
</dbReference>
<reference evidence="1" key="1">
    <citation type="submission" date="2022-12" db="EMBL/GenBank/DDBJ databases">
        <title>Paracoccus onchidii sp. nov., isolated from a marine invertebrate from the South China Sea.</title>
        <authorList>
            <person name="Xu S."/>
            <person name="Liu Z."/>
            <person name="Xu Y."/>
        </authorList>
    </citation>
    <scope>NUCLEOTIDE SEQUENCE</scope>
    <source>
        <strain evidence="1">Z330</strain>
    </source>
</reference>
<evidence type="ECO:0000313" key="2">
    <source>
        <dbReference type="Proteomes" id="UP001165641"/>
    </source>
</evidence>